<evidence type="ECO:0000256" key="6">
    <source>
        <dbReference type="ARBA" id="ARBA00023163"/>
    </source>
</evidence>
<dbReference type="InterPro" id="IPR035965">
    <property type="entry name" value="PAS-like_dom_sf"/>
</dbReference>
<gene>
    <name evidence="12" type="ORF">CHIRRI_LOCUS3626</name>
</gene>
<dbReference type="EMBL" id="OU895877">
    <property type="protein sequence ID" value="CAG9800687.1"/>
    <property type="molecule type" value="Genomic_DNA"/>
</dbReference>
<keyword evidence="3" id="KW-0090">Biological rhythms</keyword>
<dbReference type="GO" id="GO:0045944">
    <property type="term" value="P:positive regulation of transcription by RNA polymerase II"/>
    <property type="evidence" value="ECO:0007669"/>
    <property type="project" value="UniProtKB-ARBA"/>
</dbReference>
<feature type="domain" description="PAS" evidence="10">
    <location>
        <begin position="84"/>
        <end position="165"/>
    </location>
</feature>
<dbReference type="Pfam" id="PF00989">
    <property type="entry name" value="PAS"/>
    <property type="match status" value="1"/>
</dbReference>
<feature type="region of interest" description="Disordered" evidence="9">
    <location>
        <begin position="768"/>
        <end position="788"/>
    </location>
</feature>
<evidence type="ECO:0000256" key="8">
    <source>
        <dbReference type="SAM" id="Coils"/>
    </source>
</evidence>
<proteinExistence type="predicted"/>
<dbReference type="InterPro" id="IPR011598">
    <property type="entry name" value="bHLH_dom"/>
</dbReference>
<feature type="region of interest" description="Disordered" evidence="9">
    <location>
        <begin position="686"/>
        <end position="715"/>
    </location>
</feature>
<feature type="domain" description="PAS" evidence="10">
    <location>
        <begin position="258"/>
        <end position="305"/>
    </location>
</feature>
<feature type="domain" description="BHLH" evidence="11">
    <location>
        <begin position="11"/>
        <end position="61"/>
    </location>
</feature>
<keyword evidence="13" id="KW-1185">Reference proteome</keyword>
<dbReference type="PANTHER" id="PTHR46055:SF3">
    <property type="entry name" value="CIRCADIAN LOCOMOTER OUTPUT CYCLES PROTEIN KAPUT"/>
    <property type="match status" value="1"/>
</dbReference>
<dbReference type="GO" id="GO:0000978">
    <property type="term" value="F:RNA polymerase II cis-regulatory region sequence-specific DNA binding"/>
    <property type="evidence" value="ECO:0007669"/>
    <property type="project" value="TreeGrafter"/>
</dbReference>
<organism evidence="12 13">
    <name type="scientific">Chironomus riparius</name>
    <dbReference type="NCBI Taxonomy" id="315576"/>
    <lineage>
        <taxon>Eukaryota</taxon>
        <taxon>Metazoa</taxon>
        <taxon>Ecdysozoa</taxon>
        <taxon>Arthropoda</taxon>
        <taxon>Hexapoda</taxon>
        <taxon>Insecta</taxon>
        <taxon>Pterygota</taxon>
        <taxon>Neoptera</taxon>
        <taxon>Endopterygota</taxon>
        <taxon>Diptera</taxon>
        <taxon>Nematocera</taxon>
        <taxon>Chironomoidea</taxon>
        <taxon>Chironomidae</taxon>
        <taxon>Chironominae</taxon>
        <taxon>Chironomus</taxon>
    </lineage>
</organism>
<keyword evidence="2" id="KW-0805">Transcription regulation</keyword>
<evidence type="ECO:0000313" key="13">
    <source>
        <dbReference type="Proteomes" id="UP001153620"/>
    </source>
</evidence>
<sequence length="820" mass="93739">MMEDDEDKEDTKRKSRNLSEKKRRDQFNLLVNELSSMVSTNSRKMDKSTVLKTTIAFLKNHNEISVRSRAHEIQENWKPSFLPNEEFTHLILEALDGFIIVFSSTGKIYYTSESVTSLLGHLPTDLLNMTIYDLVFEEEQQDIYNLLLNPPKTVIDPLQNGINSENQVSFTCHVKRGTIDNNPTASLSYEYVQFNGYFRDNADVDSVIPTRYSGYSGEADTRLIFVGTGRLLTPQLIREMSIVDTKSEFTSRHSLEWKFLFLDHRASPIIGYLPFEVLGTSGYDYYHFDDLDRVVTCHEALMQKGEGTSCYYRFLTKGQQWIWLQTRFYITYHQWNSKPEFVVCTHRVVSYADVMKQMRKGVTTTHKDIDDNDSATEDRKAQSTSMMATSPWSSKSSRASKSFAHTQESPSVKVKRSYQTYKPDSDSTSMSADSPLSHHSMLTQHSSVSQRSRSRLNVQIPKLPNHQPNQQPQTPQQITPHQQIPQFNLPQVHSTNPNPQVPQNITQTPGPMTIHPTPISGPLMPHHHPHHQRPTATTQIIGTPFIDQSQYITAIPVQPVLTAPTSFPTSATVISPILPPPDYVHSNVVLTPAQNQIQDHLQRKHEELQKLIVQQQDELRRVSEQLFMARYGILPSIVNVTLPFVAPLESSSADNTGENNRYISTSSHMSQQSYHEHHHQGPVIQNQTSTQVHIQSISQNHQTNQPPPQTPQIMHHPSMMHQHQMPTYDMSSQKSSISSHMDQSMESEQTNNDIMQYMQHQNINQSNQPANIHQMPQPQQQQQQQQQIMTNDDFELIPFQMMNTQAQILFSSGSNSANNK</sequence>
<feature type="compositionally biased region" description="Low complexity" evidence="9">
    <location>
        <begin position="774"/>
        <end position="787"/>
    </location>
</feature>
<keyword evidence="8" id="KW-0175">Coiled coil</keyword>
<dbReference type="SUPFAM" id="SSF55785">
    <property type="entry name" value="PYP-like sensor domain (PAS domain)"/>
    <property type="match status" value="2"/>
</dbReference>
<name>A0A9N9WLW6_9DIPT</name>
<evidence type="ECO:0000259" key="11">
    <source>
        <dbReference type="PROSITE" id="PS50888"/>
    </source>
</evidence>
<evidence type="ECO:0000256" key="2">
    <source>
        <dbReference type="ARBA" id="ARBA00023015"/>
    </source>
</evidence>
<dbReference type="Gene3D" id="3.30.450.20">
    <property type="entry name" value="PAS domain"/>
    <property type="match status" value="2"/>
</dbReference>
<dbReference type="SMART" id="SM00353">
    <property type="entry name" value="HLH"/>
    <property type="match status" value="1"/>
</dbReference>
<reference evidence="12" key="2">
    <citation type="submission" date="2022-10" db="EMBL/GenBank/DDBJ databases">
        <authorList>
            <consortium name="ENA_rothamsted_submissions"/>
            <consortium name="culmorum"/>
            <person name="King R."/>
        </authorList>
    </citation>
    <scope>NUCLEOTIDE SEQUENCE</scope>
</reference>
<dbReference type="Pfam" id="PF14598">
    <property type="entry name" value="PAS_11"/>
    <property type="match status" value="1"/>
</dbReference>
<evidence type="ECO:0000256" key="5">
    <source>
        <dbReference type="ARBA" id="ARBA00023159"/>
    </source>
</evidence>
<keyword evidence="5" id="KW-0010">Activator</keyword>
<dbReference type="AlphaFoldDB" id="A0A9N9WLW6"/>
<evidence type="ECO:0000256" key="4">
    <source>
        <dbReference type="ARBA" id="ARBA00023125"/>
    </source>
</evidence>
<dbReference type="InterPro" id="IPR013767">
    <property type="entry name" value="PAS_fold"/>
</dbReference>
<evidence type="ECO:0000256" key="1">
    <source>
        <dbReference type="ARBA" id="ARBA00022737"/>
    </source>
</evidence>
<dbReference type="InterPro" id="IPR000014">
    <property type="entry name" value="PAS"/>
</dbReference>
<feature type="region of interest" description="Disordered" evidence="9">
    <location>
        <begin position="1"/>
        <end position="21"/>
    </location>
</feature>
<dbReference type="CDD" id="cd00130">
    <property type="entry name" value="PAS"/>
    <property type="match status" value="2"/>
</dbReference>
<keyword evidence="7" id="KW-0539">Nucleus</keyword>
<evidence type="ECO:0000256" key="9">
    <source>
        <dbReference type="SAM" id="MobiDB-lite"/>
    </source>
</evidence>
<dbReference type="Proteomes" id="UP001153620">
    <property type="component" value="Chromosome 1"/>
</dbReference>
<feature type="compositionally biased region" description="Basic and acidic residues" evidence="9">
    <location>
        <begin position="9"/>
        <end position="21"/>
    </location>
</feature>
<accession>A0A9N9WLW6</accession>
<dbReference type="SMART" id="SM00086">
    <property type="entry name" value="PAC"/>
    <property type="match status" value="1"/>
</dbReference>
<dbReference type="InterPro" id="IPR001067">
    <property type="entry name" value="Nuc_translocat"/>
</dbReference>
<feature type="compositionally biased region" description="Low complexity" evidence="9">
    <location>
        <begin position="390"/>
        <end position="402"/>
    </location>
</feature>
<dbReference type="Pfam" id="PF00010">
    <property type="entry name" value="HLH"/>
    <property type="match status" value="1"/>
</dbReference>
<feature type="compositionally biased region" description="Polar residues" evidence="9">
    <location>
        <begin position="417"/>
        <end position="434"/>
    </location>
</feature>
<dbReference type="SMART" id="SM00091">
    <property type="entry name" value="PAS"/>
    <property type="match status" value="2"/>
</dbReference>
<reference evidence="12" key="1">
    <citation type="submission" date="2022-01" db="EMBL/GenBank/DDBJ databases">
        <authorList>
            <person name="King R."/>
        </authorList>
    </citation>
    <scope>NUCLEOTIDE SEQUENCE</scope>
</reference>
<keyword evidence="6" id="KW-0804">Transcription</keyword>
<dbReference type="InterPro" id="IPR001610">
    <property type="entry name" value="PAC"/>
</dbReference>
<keyword evidence="1" id="KW-0677">Repeat</keyword>
<dbReference type="GO" id="GO:0046983">
    <property type="term" value="F:protein dimerization activity"/>
    <property type="evidence" value="ECO:0007669"/>
    <property type="project" value="InterPro"/>
</dbReference>
<keyword evidence="4" id="KW-0238">DNA-binding</keyword>
<feature type="compositionally biased region" description="Polar residues" evidence="9">
    <location>
        <begin position="686"/>
        <end position="698"/>
    </location>
</feature>
<dbReference type="CDD" id="cd19735">
    <property type="entry name" value="bHLH-PAS_dCLOCK"/>
    <property type="match status" value="1"/>
</dbReference>
<dbReference type="PANTHER" id="PTHR46055">
    <property type="entry name" value="CIRCADIAN LOCOMOTER OUTPUT CYCLES PROTEIN KAPUT"/>
    <property type="match status" value="1"/>
</dbReference>
<dbReference type="InterPro" id="IPR036638">
    <property type="entry name" value="HLH_DNA-bd_sf"/>
</dbReference>
<evidence type="ECO:0000313" key="12">
    <source>
        <dbReference type="EMBL" id="CAG9800687.1"/>
    </source>
</evidence>
<evidence type="ECO:0000259" key="10">
    <source>
        <dbReference type="PROSITE" id="PS50112"/>
    </source>
</evidence>
<evidence type="ECO:0000256" key="7">
    <source>
        <dbReference type="ARBA" id="ARBA00023242"/>
    </source>
</evidence>
<feature type="coiled-coil region" evidence="8">
    <location>
        <begin position="598"/>
        <end position="625"/>
    </location>
</feature>
<dbReference type="Gene3D" id="4.10.280.10">
    <property type="entry name" value="Helix-loop-helix DNA-binding domain"/>
    <property type="match status" value="1"/>
</dbReference>
<feature type="region of interest" description="Disordered" evidence="9">
    <location>
        <begin position="365"/>
        <end position="455"/>
    </location>
</feature>
<evidence type="ECO:0008006" key="14">
    <source>
        <dbReference type="Google" id="ProtNLM"/>
    </source>
</evidence>
<feature type="compositionally biased region" description="Polar residues" evidence="9">
    <location>
        <begin position="488"/>
        <end position="510"/>
    </location>
</feature>
<feature type="region of interest" description="Disordered" evidence="9">
    <location>
        <begin position="488"/>
        <end position="513"/>
    </location>
</feature>
<protein>
    <recommendedName>
        <fullName evidence="14">Clock</fullName>
    </recommendedName>
</protein>
<dbReference type="GO" id="GO:0005737">
    <property type="term" value="C:cytoplasm"/>
    <property type="evidence" value="ECO:0007669"/>
    <property type="project" value="InterPro"/>
</dbReference>
<dbReference type="GO" id="GO:0032922">
    <property type="term" value="P:circadian regulation of gene expression"/>
    <property type="evidence" value="ECO:0007669"/>
    <property type="project" value="InterPro"/>
</dbReference>
<dbReference type="PROSITE" id="PS50112">
    <property type="entry name" value="PAS"/>
    <property type="match status" value="2"/>
</dbReference>
<dbReference type="PRINTS" id="PR00785">
    <property type="entry name" value="NCTRNSLOCATR"/>
</dbReference>
<dbReference type="GO" id="GO:0000981">
    <property type="term" value="F:DNA-binding transcription factor activity, RNA polymerase II-specific"/>
    <property type="evidence" value="ECO:0007669"/>
    <property type="project" value="InterPro"/>
</dbReference>
<dbReference type="PROSITE" id="PS50888">
    <property type="entry name" value="BHLH"/>
    <property type="match status" value="1"/>
</dbReference>
<dbReference type="GO" id="GO:1990513">
    <property type="term" value="C:CLOCK-BMAL transcription complex"/>
    <property type="evidence" value="ECO:0007669"/>
    <property type="project" value="TreeGrafter"/>
</dbReference>
<dbReference type="OrthoDB" id="411251at2759"/>
<evidence type="ECO:0000256" key="3">
    <source>
        <dbReference type="ARBA" id="ARBA00023108"/>
    </source>
</evidence>
<dbReference type="SUPFAM" id="SSF47459">
    <property type="entry name" value="HLH, helix-loop-helix DNA-binding domain"/>
    <property type="match status" value="1"/>
</dbReference>
<dbReference type="InterPro" id="IPR047230">
    <property type="entry name" value="CLOCK-like"/>
</dbReference>